<name>Q01PT3_SOLUE</name>
<keyword evidence="1" id="KW-0472">Membrane</keyword>
<organism evidence="2">
    <name type="scientific">Solibacter usitatus (strain Ellin6076)</name>
    <dbReference type="NCBI Taxonomy" id="234267"/>
    <lineage>
        <taxon>Bacteria</taxon>
        <taxon>Pseudomonadati</taxon>
        <taxon>Acidobacteriota</taxon>
        <taxon>Terriglobia</taxon>
        <taxon>Bryobacterales</taxon>
        <taxon>Solibacteraceae</taxon>
        <taxon>Candidatus Solibacter</taxon>
    </lineage>
</organism>
<evidence type="ECO:0000256" key="1">
    <source>
        <dbReference type="SAM" id="Phobius"/>
    </source>
</evidence>
<keyword evidence="1" id="KW-0812">Transmembrane</keyword>
<proteinExistence type="predicted"/>
<protein>
    <submittedName>
        <fullName evidence="2">Uncharacterized protein</fullName>
    </submittedName>
</protein>
<dbReference type="InParanoid" id="Q01PT3"/>
<evidence type="ECO:0000313" key="2">
    <source>
        <dbReference type="EMBL" id="ABJ88337.1"/>
    </source>
</evidence>
<dbReference type="STRING" id="234267.Acid_7429"/>
<dbReference type="AlphaFoldDB" id="Q01PT3"/>
<gene>
    <name evidence="2" type="ordered locus">Acid_7429</name>
</gene>
<reference evidence="2" key="1">
    <citation type="submission" date="2006-10" db="EMBL/GenBank/DDBJ databases">
        <title>Complete sequence of Solibacter usitatus Ellin6076.</title>
        <authorList>
            <consortium name="US DOE Joint Genome Institute"/>
            <person name="Copeland A."/>
            <person name="Lucas S."/>
            <person name="Lapidus A."/>
            <person name="Barry K."/>
            <person name="Detter J.C."/>
            <person name="Glavina del Rio T."/>
            <person name="Hammon N."/>
            <person name="Israni S."/>
            <person name="Dalin E."/>
            <person name="Tice H."/>
            <person name="Pitluck S."/>
            <person name="Thompson L.S."/>
            <person name="Brettin T."/>
            <person name="Bruce D."/>
            <person name="Han C."/>
            <person name="Tapia R."/>
            <person name="Gilna P."/>
            <person name="Schmutz J."/>
            <person name="Larimer F."/>
            <person name="Land M."/>
            <person name="Hauser L."/>
            <person name="Kyrpides N."/>
            <person name="Mikhailova N."/>
            <person name="Janssen P.H."/>
            <person name="Kuske C.R."/>
            <person name="Richardson P."/>
        </authorList>
    </citation>
    <scope>NUCLEOTIDE SEQUENCE</scope>
    <source>
        <strain evidence="2">Ellin6076</strain>
    </source>
</reference>
<keyword evidence="1" id="KW-1133">Transmembrane helix</keyword>
<dbReference type="OrthoDB" id="129002at2"/>
<dbReference type="HOGENOM" id="CLU_1460373_0_0_0"/>
<sequence>MRYFLTGRLPKVTSILLVESGSRGLIEGVIPGLRQSWGEEISIDLVTCYSTLPKGFEAHNTRVYRVGDYRGRAGRGRLYRELAGNRYALLGIICSGEVVMAKWKWVLGLRIPAKIFVINENGDYFWLDRMHLGTVRKFVLFRSGLAGSGAVRTLVRMISFPFTLLYLILYATSAHARRALRRSSL</sequence>
<dbReference type="KEGG" id="sus:Acid_7429"/>
<accession>Q01PT3</accession>
<feature type="transmembrane region" description="Helical" evidence="1">
    <location>
        <begin position="154"/>
        <end position="172"/>
    </location>
</feature>
<dbReference type="eggNOG" id="ENOG50340G8">
    <property type="taxonomic scope" value="Bacteria"/>
</dbReference>
<dbReference type="EMBL" id="CP000473">
    <property type="protein sequence ID" value="ABJ88337.1"/>
    <property type="molecule type" value="Genomic_DNA"/>
</dbReference>